<evidence type="ECO:0008006" key="3">
    <source>
        <dbReference type="Google" id="ProtNLM"/>
    </source>
</evidence>
<dbReference type="EMBL" id="QNGE01000511">
    <property type="protein sequence ID" value="KAA3680181.1"/>
    <property type="molecule type" value="Genomic_DNA"/>
</dbReference>
<keyword evidence="2" id="KW-1185">Reference proteome</keyword>
<dbReference type="AlphaFoldDB" id="A0A5J4NXD1"/>
<evidence type="ECO:0000313" key="2">
    <source>
        <dbReference type="Proteomes" id="UP000324629"/>
    </source>
</evidence>
<proteinExistence type="predicted"/>
<accession>A0A5J4NXD1</accession>
<evidence type="ECO:0000313" key="1">
    <source>
        <dbReference type="EMBL" id="KAA3680181.1"/>
    </source>
</evidence>
<name>A0A5J4NXD1_9TREM</name>
<dbReference type="Proteomes" id="UP000324629">
    <property type="component" value="Unassembled WGS sequence"/>
</dbReference>
<protein>
    <recommendedName>
        <fullName evidence="3">SOCS box domain-containing protein</fullName>
    </recommendedName>
</protein>
<gene>
    <name evidence="1" type="ORF">DEA37_0009931</name>
</gene>
<comment type="caution">
    <text evidence="1">The sequence shown here is derived from an EMBL/GenBank/DDBJ whole genome shotgun (WGS) entry which is preliminary data.</text>
</comment>
<reference evidence="1 2" key="1">
    <citation type="journal article" date="2019" name="Gigascience">
        <title>Whole-genome sequence of the oriental lung fluke Paragonimus westermani.</title>
        <authorList>
            <person name="Oey H."/>
            <person name="Zakrzewski M."/>
            <person name="Narain K."/>
            <person name="Devi K.R."/>
            <person name="Agatsuma T."/>
            <person name="Nawaratna S."/>
            <person name="Gobert G.N."/>
            <person name="Jones M.K."/>
            <person name="Ragan M.A."/>
            <person name="McManus D.P."/>
            <person name="Krause L."/>
        </authorList>
    </citation>
    <scope>NUCLEOTIDE SEQUENCE [LARGE SCALE GENOMIC DNA]</scope>
    <source>
        <strain evidence="1 2">IND2009</strain>
    </source>
</reference>
<sequence>MPFELPEYVINRNLVKASQRNNASYVVALLRSRPWLQDALFYTEKDLTSIGILEQPYKPPVICLLSLFAHAMLTGSRLVMKKLMELGGDIYKHCYILNVMHDRANLDVVCRMQELPPICLCGPSDVGFQALLECGYDVQKPINITSYTQQGELVERTLLNYHSFWEFCLGMSKQLHFPQNLLEFTQTVLHNGYDCHDLVKYVDLCKTFVRFFGLIPGKSFRKIGDTIQAIDFIHTLVNHGLCLRDKPIANNVNRAVWEVVSYPHHTANTKLIAHQLLQTVYHLSWDLTFFRKHQESEELHLFLQTSDHEKLTWRCLRLIRLCIGTKFFAQRVKRLMCPMEIKQLITEANKHAVVRLC</sequence>
<organism evidence="1 2">
    <name type="scientific">Paragonimus westermani</name>
    <dbReference type="NCBI Taxonomy" id="34504"/>
    <lineage>
        <taxon>Eukaryota</taxon>
        <taxon>Metazoa</taxon>
        <taxon>Spiralia</taxon>
        <taxon>Lophotrochozoa</taxon>
        <taxon>Platyhelminthes</taxon>
        <taxon>Trematoda</taxon>
        <taxon>Digenea</taxon>
        <taxon>Plagiorchiida</taxon>
        <taxon>Troglotremata</taxon>
        <taxon>Troglotrematidae</taxon>
        <taxon>Paragonimus</taxon>
    </lineage>
</organism>